<keyword evidence="5" id="KW-0805">Transcription regulation</keyword>
<keyword evidence="7" id="KW-0804">Transcription</keyword>
<evidence type="ECO:0000313" key="12">
    <source>
        <dbReference type="EMBL" id="AKK01928.1"/>
    </source>
</evidence>
<dbReference type="PROSITE" id="PS50110">
    <property type="entry name" value="RESPONSE_REGULATORY"/>
    <property type="match status" value="1"/>
</dbReference>
<dbReference type="PROSITE" id="PS51755">
    <property type="entry name" value="OMPR_PHOB"/>
    <property type="match status" value="1"/>
</dbReference>
<dbReference type="SUPFAM" id="SSF52172">
    <property type="entry name" value="CheY-like"/>
    <property type="match status" value="1"/>
</dbReference>
<proteinExistence type="predicted"/>
<dbReference type="AlphaFoldDB" id="A0A0G3GQT9"/>
<dbReference type="OrthoDB" id="9790442at2"/>
<evidence type="ECO:0000259" key="10">
    <source>
        <dbReference type="PROSITE" id="PS50110"/>
    </source>
</evidence>
<dbReference type="FunFam" id="3.40.50.2300:FF:000021">
    <property type="entry name" value="Two-component system response regulator KdpE"/>
    <property type="match status" value="1"/>
</dbReference>
<dbReference type="SMART" id="SM00448">
    <property type="entry name" value="REC"/>
    <property type="match status" value="1"/>
</dbReference>
<dbReference type="CDD" id="cd00383">
    <property type="entry name" value="trans_reg_C"/>
    <property type="match status" value="1"/>
</dbReference>
<feature type="modified residue" description="4-aspartylphosphate" evidence="8">
    <location>
        <position position="52"/>
    </location>
</feature>
<keyword evidence="13" id="KW-1185">Reference proteome</keyword>
<dbReference type="Proteomes" id="UP000035368">
    <property type="component" value="Chromosome"/>
</dbReference>
<dbReference type="EMBL" id="CP011541">
    <property type="protein sequence ID" value="AKK01928.1"/>
    <property type="molecule type" value="Genomic_DNA"/>
</dbReference>
<dbReference type="GO" id="GO:0000156">
    <property type="term" value="F:phosphorelay response regulator activity"/>
    <property type="evidence" value="ECO:0007669"/>
    <property type="project" value="TreeGrafter"/>
</dbReference>
<dbReference type="GO" id="GO:0042802">
    <property type="term" value="F:identical protein binding"/>
    <property type="evidence" value="ECO:0007669"/>
    <property type="project" value="UniProtKB-ARBA"/>
</dbReference>
<accession>A0A0G3GQT9</accession>
<comment type="subcellular location">
    <subcellularLocation>
        <location evidence="1">Cytoplasm</location>
    </subcellularLocation>
</comment>
<evidence type="ECO:0000313" key="13">
    <source>
        <dbReference type="Proteomes" id="UP000035368"/>
    </source>
</evidence>
<dbReference type="Pfam" id="PF00072">
    <property type="entry name" value="Response_reg"/>
    <property type="match status" value="1"/>
</dbReference>
<evidence type="ECO:0000256" key="7">
    <source>
        <dbReference type="ARBA" id="ARBA00023163"/>
    </source>
</evidence>
<dbReference type="Gene3D" id="1.10.10.10">
    <property type="entry name" value="Winged helix-like DNA-binding domain superfamily/Winged helix DNA-binding domain"/>
    <property type="match status" value="1"/>
</dbReference>
<dbReference type="SMART" id="SM00862">
    <property type="entry name" value="Trans_reg_C"/>
    <property type="match status" value="1"/>
</dbReference>
<dbReference type="RefSeq" id="WP_047241215.1">
    <property type="nucleotide sequence ID" value="NZ_CP011541.1"/>
</dbReference>
<evidence type="ECO:0000256" key="2">
    <source>
        <dbReference type="ARBA" id="ARBA00022490"/>
    </source>
</evidence>
<dbReference type="Gene3D" id="3.40.50.2300">
    <property type="match status" value="1"/>
</dbReference>
<dbReference type="GO" id="GO:0005829">
    <property type="term" value="C:cytosol"/>
    <property type="evidence" value="ECO:0007669"/>
    <property type="project" value="TreeGrafter"/>
</dbReference>
<keyword evidence="6 9" id="KW-0238">DNA-binding</keyword>
<keyword evidence="3 8" id="KW-0597">Phosphoprotein</keyword>
<dbReference type="GO" id="GO:0045893">
    <property type="term" value="P:positive regulation of DNA-templated transcription"/>
    <property type="evidence" value="ECO:0007669"/>
    <property type="project" value="UniProtKB-ARBA"/>
</dbReference>
<gene>
    <name evidence="12" type="primary">kdpE</name>
    <name evidence="12" type="ORF">CEPID_00160</name>
</gene>
<dbReference type="InterPro" id="IPR036388">
    <property type="entry name" value="WH-like_DNA-bd_sf"/>
</dbReference>
<evidence type="ECO:0000256" key="5">
    <source>
        <dbReference type="ARBA" id="ARBA00023015"/>
    </source>
</evidence>
<dbReference type="PANTHER" id="PTHR48111">
    <property type="entry name" value="REGULATOR OF RPOS"/>
    <property type="match status" value="1"/>
</dbReference>
<evidence type="ECO:0000256" key="8">
    <source>
        <dbReference type="PROSITE-ProRule" id="PRU00169"/>
    </source>
</evidence>
<keyword evidence="2" id="KW-0963">Cytoplasm</keyword>
<feature type="domain" description="OmpR/PhoB-type" evidence="11">
    <location>
        <begin position="131"/>
        <end position="230"/>
    </location>
</feature>
<evidence type="ECO:0000256" key="9">
    <source>
        <dbReference type="PROSITE-ProRule" id="PRU01091"/>
    </source>
</evidence>
<evidence type="ECO:0000256" key="3">
    <source>
        <dbReference type="ARBA" id="ARBA00022553"/>
    </source>
</evidence>
<name>A0A0G3GQT9_9CORY</name>
<reference evidence="12 13" key="1">
    <citation type="submission" date="2015-05" db="EMBL/GenBank/DDBJ databases">
        <title>Complete genome sequence of Corynebacterium epidermidicanis DSM 45586, isolated from the skin of a dog suffering from pruritus.</title>
        <authorList>
            <person name="Ruckert C."/>
            <person name="Albersmeier A."/>
            <person name="Winkler A."/>
            <person name="Tauch A."/>
        </authorList>
    </citation>
    <scope>NUCLEOTIDE SEQUENCE [LARGE SCALE GENOMIC DNA]</scope>
    <source>
        <strain evidence="12 13">DSM 45586</strain>
    </source>
</reference>
<dbReference type="GO" id="GO:0032993">
    <property type="term" value="C:protein-DNA complex"/>
    <property type="evidence" value="ECO:0007669"/>
    <property type="project" value="TreeGrafter"/>
</dbReference>
<sequence length="231" mass="25089">MAKILVVDDDSRLLKTLAINFRARGYDVVTAGTGTDALRLAASASPDVIVLDMGLPDIDGGTVLEGIRGWSNVPVVILTARADPLISAAALDRGADDYVTKPFAMEELLARIRAALRHGGPRPAGTTAVSTPVIEVDDLYIDIASHELRKAGASIHLTPTEWGVLAMLIRAQGALVRKEEILAEVWGESYRDQGHYLRIYTSQLRRKIEDDPSQPRHLLTEPGLGYRFVVG</sequence>
<dbReference type="Gene3D" id="6.10.250.690">
    <property type="match status" value="1"/>
</dbReference>
<dbReference type="InterPro" id="IPR001867">
    <property type="entry name" value="OmpR/PhoB-type_DNA-bd"/>
</dbReference>
<evidence type="ECO:0000256" key="4">
    <source>
        <dbReference type="ARBA" id="ARBA00023012"/>
    </source>
</evidence>
<evidence type="ECO:0000259" key="11">
    <source>
        <dbReference type="PROSITE" id="PS51755"/>
    </source>
</evidence>
<keyword evidence="4" id="KW-0902">Two-component regulatory system</keyword>
<organism evidence="12 13">
    <name type="scientific">Corynebacterium epidermidicanis</name>
    <dbReference type="NCBI Taxonomy" id="1050174"/>
    <lineage>
        <taxon>Bacteria</taxon>
        <taxon>Bacillati</taxon>
        <taxon>Actinomycetota</taxon>
        <taxon>Actinomycetes</taxon>
        <taxon>Mycobacteriales</taxon>
        <taxon>Corynebacteriaceae</taxon>
        <taxon>Corynebacterium</taxon>
    </lineage>
</organism>
<dbReference type="STRING" id="1050174.CEPID_00160"/>
<evidence type="ECO:0000256" key="1">
    <source>
        <dbReference type="ARBA" id="ARBA00004496"/>
    </source>
</evidence>
<dbReference type="InterPro" id="IPR001789">
    <property type="entry name" value="Sig_transdc_resp-reg_receiver"/>
</dbReference>
<evidence type="ECO:0000256" key="6">
    <source>
        <dbReference type="ARBA" id="ARBA00023125"/>
    </source>
</evidence>
<dbReference type="InterPro" id="IPR039420">
    <property type="entry name" value="WalR-like"/>
</dbReference>
<dbReference type="InterPro" id="IPR011006">
    <property type="entry name" value="CheY-like_superfamily"/>
</dbReference>
<dbReference type="Pfam" id="PF00486">
    <property type="entry name" value="Trans_reg_C"/>
    <property type="match status" value="1"/>
</dbReference>
<dbReference type="PATRIC" id="fig|1050174.4.peg.34"/>
<feature type="DNA-binding region" description="OmpR/PhoB-type" evidence="9">
    <location>
        <begin position="131"/>
        <end position="230"/>
    </location>
</feature>
<feature type="domain" description="Response regulatory" evidence="10">
    <location>
        <begin position="3"/>
        <end position="116"/>
    </location>
</feature>
<dbReference type="PANTHER" id="PTHR48111:SF50">
    <property type="entry name" value="KDP OPERON TRANSCRIPTIONAL REGULATORY PROTEIN KDPE"/>
    <property type="match status" value="1"/>
</dbReference>
<protein>
    <submittedName>
        <fullName evidence="12">Transcriptional regulatory protein KdpE</fullName>
    </submittedName>
</protein>
<dbReference type="GO" id="GO:0000987">
    <property type="term" value="F:cis-regulatory region sequence-specific DNA binding"/>
    <property type="evidence" value="ECO:0007669"/>
    <property type="project" value="UniProtKB-ARBA"/>
</dbReference>
<dbReference type="KEGG" id="cei:CEPID_00160"/>